<comment type="caution">
    <text evidence="16">The sequence shown here is derived from an EMBL/GenBank/DDBJ whole genome shotgun (WGS) entry which is preliminary data.</text>
</comment>
<dbReference type="PRINTS" id="PR00452">
    <property type="entry name" value="SH3DOMAIN"/>
</dbReference>
<evidence type="ECO:0000256" key="9">
    <source>
        <dbReference type="ARBA" id="ARBA00023136"/>
    </source>
</evidence>
<dbReference type="InterPro" id="IPR036867">
    <property type="entry name" value="R3H_dom_sf"/>
</dbReference>
<proteinExistence type="inferred from homology"/>
<evidence type="ECO:0000256" key="8">
    <source>
        <dbReference type="ARBA" id="ARBA00023016"/>
    </source>
</evidence>
<feature type="region of interest" description="Disordered" evidence="11">
    <location>
        <begin position="1"/>
        <end position="85"/>
    </location>
</feature>
<feature type="compositionally biased region" description="Low complexity" evidence="11">
    <location>
        <begin position="445"/>
        <end position="458"/>
    </location>
</feature>
<keyword evidence="9 12" id="KW-0472">Membrane</keyword>
<organism evidence="16 17">
    <name type="scientific">Geranomyces variabilis</name>
    <dbReference type="NCBI Taxonomy" id="109894"/>
    <lineage>
        <taxon>Eukaryota</taxon>
        <taxon>Fungi</taxon>
        <taxon>Fungi incertae sedis</taxon>
        <taxon>Chytridiomycota</taxon>
        <taxon>Chytridiomycota incertae sedis</taxon>
        <taxon>Chytridiomycetes</taxon>
        <taxon>Spizellomycetales</taxon>
        <taxon>Powellomycetaceae</taxon>
        <taxon>Geranomyces</taxon>
    </lineage>
</organism>
<dbReference type="PROSITE" id="PS51061">
    <property type="entry name" value="R3H"/>
    <property type="match status" value="1"/>
</dbReference>
<feature type="compositionally biased region" description="Low complexity" evidence="11">
    <location>
        <begin position="273"/>
        <end position="287"/>
    </location>
</feature>
<dbReference type="Pfam" id="PF00018">
    <property type="entry name" value="SH3_1"/>
    <property type="match status" value="1"/>
</dbReference>
<feature type="compositionally biased region" description="Basic and acidic residues" evidence="11">
    <location>
        <begin position="475"/>
        <end position="484"/>
    </location>
</feature>
<dbReference type="EMBL" id="JADGJQ010000082">
    <property type="protein sequence ID" value="KAJ3171888.1"/>
    <property type="molecule type" value="Genomic_DNA"/>
</dbReference>
<evidence type="ECO:0000256" key="2">
    <source>
        <dbReference type="ARBA" id="ARBA00009739"/>
    </source>
</evidence>
<feature type="domain" description="SUZ" evidence="15">
    <location>
        <begin position="166"/>
        <end position="242"/>
    </location>
</feature>
<evidence type="ECO:0000313" key="17">
    <source>
        <dbReference type="Proteomes" id="UP001212152"/>
    </source>
</evidence>
<evidence type="ECO:0000256" key="12">
    <source>
        <dbReference type="SAM" id="Phobius"/>
    </source>
</evidence>
<keyword evidence="5" id="KW-0597">Phosphoprotein</keyword>
<feature type="compositionally biased region" description="Basic residues" evidence="11">
    <location>
        <begin position="194"/>
        <end position="205"/>
    </location>
</feature>
<dbReference type="CDD" id="cd11855">
    <property type="entry name" value="SH3_Sho1p"/>
    <property type="match status" value="1"/>
</dbReference>
<feature type="region of interest" description="Disordered" evidence="11">
    <location>
        <begin position="239"/>
        <end position="293"/>
    </location>
</feature>
<dbReference type="GO" id="GO:0005886">
    <property type="term" value="C:plasma membrane"/>
    <property type="evidence" value="ECO:0007669"/>
    <property type="project" value="UniProtKB-SubCell"/>
</dbReference>
<dbReference type="SMART" id="SM00393">
    <property type="entry name" value="R3H"/>
    <property type="match status" value="1"/>
</dbReference>
<reference evidence="16" key="1">
    <citation type="submission" date="2020-05" db="EMBL/GenBank/DDBJ databases">
        <title>Phylogenomic resolution of chytrid fungi.</title>
        <authorList>
            <person name="Stajich J.E."/>
            <person name="Amses K."/>
            <person name="Simmons R."/>
            <person name="Seto K."/>
            <person name="Myers J."/>
            <person name="Bonds A."/>
            <person name="Quandt C.A."/>
            <person name="Barry K."/>
            <person name="Liu P."/>
            <person name="Grigoriev I."/>
            <person name="Longcore J.E."/>
            <person name="James T.Y."/>
        </authorList>
    </citation>
    <scope>NUCLEOTIDE SEQUENCE</scope>
    <source>
        <strain evidence="16">JEL0379</strain>
    </source>
</reference>
<feature type="transmembrane region" description="Helical" evidence="12">
    <location>
        <begin position="677"/>
        <end position="697"/>
    </location>
</feature>
<feature type="compositionally biased region" description="Basic and acidic residues" evidence="11">
    <location>
        <begin position="1"/>
        <end position="17"/>
    </location>
</feature>
<dbReference type="InterPro" id="IPR024771">
    <property type="entry name" value="SUZ"/>
</dbReference>
<evidence type="ECO:0000256" key="3">
    <source>
        <dbReference type="ARBA" id="ARBA00022443"/>
    </source>
</evidence>
<evidence type="ECO:0000256" key="5">
    <source>
        <dbReference type="ARBA" id="ARBA00022553"/>
    </source>
</evidence>
<feature type="compositionally biased region" description="Low complexity" evidence="11">
    <location>
        <begin position="247"/>
        <end position="263"/>
    </location>
</feature>
<dbReference type="SMART" id="SM00326">
    <property type="entry name" value="SH3"/>
    <property type="match status" value="1"/>
</dbReference>
<dbReference type="PROSITE" id="PS51673">
    <property type="entry name" value="SUZ"/>
    <property type="match status" value="1"/>
</dbReference>
<dbReference type="SUPFAM" id="SSF50044">
    <property type="entry name" value="SH3-domain"/>
    <property type="match status" value="1"/>
</dbReference>
<comment type="similarity">
    <text evidence="2">Belongs to the SHO1 family.</text>
</comment>
<keyword evidence="7 12" id="KW-1133">Transmembrane helix</keyword>
<keyword evidence="6 12" id="KW-0812">Transmembrane</keyword>
<keyword evidence="4" id="KW-1003">Cell membrane</keyword>
<dbReference type="InterPro" id="IPR001452">
    <property type="entry name" value="SH3_domain"/>
</dbReference>
<sequence>MPAEEPSHLTDSERTADTETITMAPALTTADSVSVLKRPVQTEPVPPYKDELRSSSPSSQNGTGTGTTSPAPSASEAGTAPEDGEKGLDEMLLTAVQSSKDRLFVLKLDNQCENFLKDESQTRLAFPHMNSYQRLIIHRIAVHFGLMHVADPARKGVVLFKAPESAIPTLRLYDIPLSEVAAEQAPVPSIKIMQRHHHHGGRGSRHSSTDSGSEGGAGGPKTIEEREAAYQAARARIFQEDAESDVSSTSGQSSGSRGTNRQSKATPRSQVARPRNPQGPPRQRAQQSTMYMGPGYPAGDYMEGFQYYPQMDPSATRAGHMTPTQMGPGGPRLQYPPTYEGAYAPPNQYYMPPSVAQPGAFPHPQSGPPAQPYCDWNGVPYPAQYGNAPPRLPRDHESPSSYGYSPNLAGYAGPSSSYGLNPQAMAFTSQYSSVRSDGVALHYYPNPSNSSSTPRPNNAQRPNMGPSWASMCRDPSARADHVGRPDGGSDVPFPYQPAGNAAGGRVRDFQGREPDAARTAGYLGASHPAPGSQGPGQGQGTRIYWPPDGRAPFNHTEGEGRRPISGSGDEPLKSTFSDVPPQSLHDAGYSERPAALHRPGSDECNSPQSAETDDQLALSNSLAELRLSHGDGNAEPMQRIPSTSLASLAARPAILPAAPHLAAMPLMTSRVTSNLKVLVPTALAALGWLFAFIGLCIFQSKVDNAGFTGLNPLSSQWYHLFFWLFIIIAVVGAIMTGSLEHYRVALVALLAISFVYITSDLDDAIRQRESGLRDGSLKDGIGLFASGLFFLSFAFLPWIILLGSAESTFVNNFGNNESFVFNMPTISNRVRNNQQNQHNQQNEPSFHGGGNAAAAANSPDRTGYNMSEPSVGPQVPPQEYERNSIIKAPPAAASFAQSPAFSKATALFPYDANPEDPSELSFRKGDKLEVLNNQGKWWQVRKADGAVGIAPSNYLQLE</sequence>
<dbReference type="PANTHER" id="PTHR15672">
    <property type="entry name" value="CAMP-REGULATED PHOSPHOPROTEIN 21 RELATED R3H DOMAIN CONTAINING PROTEIN"/>
    <property type="match status" value="1"/>
</dbReference>
<evidence type="ECO:0000313" key="16">
    <source>
        <dbReference type="EMBL" id="KAJ3171888.1"/>
    </source>
</evidence>
<dbReference type="SUPFAM" id="SSF82708">
    <property type="entry name" value="R3H domain"/>
    <property type="match status" value="1"/>
</dbReference>
<evidence type="ECO:0000256" key="1">
    <source>
        <dbReference type="ARBA" id="ARBA00004651"/>
    </source>
</evidence>
<accession>A0AAD5XMV2</accession>
<dbReference type="CDD" id="cd02642">
    <property type="entry name" value="R3H_encore_like"/>
    <property type="match status" value="1"/>
</dbReference>
<feature type="transmembrane region" description="Helical" evidence="12">
    <location>
        <begin position="717"/>
        <end position="735"/>
    </location>
</feature>
<evidence type="ECO:0000256" key="7">
    <source>
        <dbReference type="ARBA" id="ARBA00022989"/>
    </source>
</evidence>
<feature type="compositionally biased region" description="Low complexity" evidence="11">
    <location>
        <begin position="54"/>
        <end position="81"/>
    </location>
</feature>
<keyword evidence="3 10" id="KW-0728">SH3 domain</keyword>
<feature type="region of interest" description="Disordered" evidence="11">
    <location>
        <begin position="443"/>
        <end position="508"/>
    </location>
</feature>
<dbReference type="InterPro" id="IPR001374">
    <property type="entry name" value="R3H_dom"/>
</dbReference>
<evidence type="ECO:0000259" key="13">
    <source>
        <dbReference type="PROSITE" id="PS50002"/>
    </source>
</evidence>
<evidence type="ECO:0000256" key="6">
    <source>
        <dbReference type="ARBA" id="ARBA00022692"/>
    </source>
</evidence>
<dbReference type="AlphaFoldDB" id="A0AAD5XMV2"/>
<dbReference type="Pfam" id="PF12752">
    <property type="entry name" value="SUZ"/>
    <property type="match status" value="1"/>
</dbReference>
<feature type="region of interest" description="Disordered" evidence="11">
    <location>
        <begin position="834"/>
        <end position="879"/>
    </location>
</feature>
<feature type="region of interest" description="Disordered" evidence="11">
    <location>
        <begin position="520"/>
        <end position="615"/>
    </location>
</feature>
<keyword evidence="8" id="KW-0346">Stress response</keyword>
<dbReference type="Gene3D" id="2.30.30.40">
    <property type="entry name" value="SH3 Domains"/>
    <property type="match status" value="1"/>
</dbReference>
<dbReference type="InterPro" id="IPR036028">
    <property type="entry name" value="SH3-like_dom_sf"/>
</dbReference>
<dbReference type="GO" id="GO:0003676">
    <property type="term" value="F:nucleic acid binding"/>
    <property type="evidence" value="ECO:0007669"/>
    <property type="project" value="UniProtKB-UniRule"/>
</dbReference>
<feature type="region of interest" description="Disordered" evidence="11">
    <location>
        <begin position="385"/>
        <end position="405"/>
    </location>
</feature>
<feature type="region of interest" description="Disordered" evidence="11">
    <location>
        <begin position="194"/>
        <end position="221"/>
    </location>
</feature>
<feature type="transmembrane region" description="Helical" evidence="12">
    <location>
        <begin position="741"/>
        <end position="759"/>
    </location>
</feature>
<feature type="transmembrane region" description="Helical" evidence="12">
    <location>
        <begin position="780"/>
        <end position="801"/>
    </location>
</feature>
<dbReference type="Pfam" id="PF01424">
    <property type="entry name" value="R3H"/>
    <property type="match status" value="1"/>
</dbReference>
<dbReference type="PANTHER" id="PTHR15672:SF8">
    <property type="entry name" value="PROTEIN ENCORE"/>
    <property type="match status" value="1"/>
</dbReference>
<evidence type="ECO:0000256" key="11">
    <source>
        <dbReference type="SAM" id="MobiDB-lite"/>
    </source>
</evidence>
<dbReference type="Gene3D" id="3.30.1370.50">
    <property type="entry name" value="R3H-like domain"/>
    <property type="match status" value="1"/>
</dbReference>
<dbReference type="Proteomes" id="UP001212152">
    <property type="component" value="Unassembled WGS sequence"/>
</dbReference>
<evidence type="ECO:0000256" key="4">
    <source>
        <dbReference type="ARBA" id="ARBA00022475"/>
    </source>
</evidence>
<evidence type="ECO:0000259" key="15">
    <source>
        <dbReference type="PROSITE" id="PS51673"/>
    </source>
</evidence>
<feature type="domain" description="SH3" evidence="13">
    <location>
        <begin position="899"/>
        <end position="958"/>
    </location>
</feature>
<feature type="domain" description="R3H" evidence="14">
    <location>
        <begin position="102"/>
        <end position="165"/>
    </location>
</feature>
<gene>
    <name evidence="16" type="primary">SHO1</name>
    <name evidence="16" type="ORF">HDU87_008206</name>
</gene>
<dbReference type="InterPro" id="IPR051937">
    <property type="entry name" value="R3H_domain_containing"/>
</dbReference>
<evidence type="ECO:0000259" key="14">
    <source>
        <dbReference type="PROSITE" id="PS51061"/>
    </source>
</evidence>
<protein>
    <submittedName>
        <fullName evidence="16">Transmembrane osmosensor</fullName>
    </submittedName>
</protein>
<keyword evidence="17" id="KW-1185">Reference proteome</keyword>
<feature type="region of interest" description="Disordered" evidence="11">
    <location>
        <begin position="356"/>
        <end position="375"/>
    </location>
</feature>
<evidence type="ECO:0000256" key="10">
    <source>
        <dbReference type="PROSITE-ProRule" id="PRU00192"/>
    </source>
</evidence>
<name>A0AAD5XMV2_9FUNG</name>
<comment type="subcellular location">
    <subcellularLocation>
        <location evidence="1">Cell membrane</location>
        <topology evidence="1">Multi-pass membrane protein</topology>
    </subcellularLocation>
</comment>
<dbReference type="PROSITE" id="PS50002">
    <property type="entry name" value="SH3"/>
    <property type="match status" value="1"/>
</dbReference>
<dbReference type="InterPro" id="IPR035522">
    <property type="entry name" value="Sho1_SH3"/>
</dbReference>